<dbReference type="Proteomes" id="UP000799539">
    <property type="component" value="Unassembled WGS sequence"/>
</dbReference>
<proteinExistence type="predicted"/>
<gene>
    <name evidence="1" type="ORF">CERZMDRAFT_97194</name>
</gene>
<organism evidence="1 2">
    <name type="scientific">Cercospora zeae-maydis SCOH1-5</name>
    <dbReference type="NCBI Taxonomy" id="717836"/>
    <lineage>
        <taxon>Eukaryota</taxon>
        <taxon>Fungi</taxon>
        <taxon>Dikarya</taxon>
        <taxon>Ascomycota</taxon>
        <taxon>Pezizomycotina</taxon>
        <taxon>Dothideomycetes</taxon>
        <taxon>Dothideomycetidae</taxon>
        <taxon>Mycosphaerellales</taxon>
        <taxon>Mycosphaerellaceae</taxon>
        <taxon>Cercospora</taxon>
    </lineage>
</organism>
<evidence type="ECO:0000313" key="2">
    <source>
        <dbReference type="Proteomes" id="UP000799539"/>
    </source>
</evidence>
<reference evidence="1" key="1">
    <citation type="journal article" date="2020" name="Stud. Mycol.">
        <title>101 Dothideomycetes genomes: a test case for predicting lifestyles and emergence of pathogens.</title>
        <authorList>
            <person name="Haridas S."/>
            <person name="Albert R."/>
            <person name="Binder M."/>
            <person name="Bloem J."/>
            <person name="Labutti K."/>
            <person name="Salamov A."/>
            <person name="Andreopoulos B."/>
            <person name="Baker S."/>
            <person name="Barry K."/>
            <person name="Bills G."/>
            <person name="Bluhm B."/>
            <person name="Cannon C."/>
            <person name="Castanera R."/>
            <person name="Culley D."/>
            <person name="Daum C."/>
            <person name="Ezra D."/>
            <person name="Gonzalez J."/>
            <person name="Henrissat B."/>
            <person name="Kuo A."/>
            <person name="Liang C."/>
            <person name="Lipzen A."/>
            <person name="Lutzoni F."/>
            <person name="Magnuson J."/>
            <person name="Mondo S."/>
            <person name="Nolan M."/>
            <person name="Ohm R."/>
            <person name="Pangilinan J."/>
            <person name="Park H.-J."/>
            <person name="Ramirez L."/>
            <person name="Alfaro M."/>
            <person name="Sun H."/>
            <person name="Tritt A."/>
            <person name="Yoshinaga Y."/>
            <person name="Zwiers L.-H."/>
            <person name="Turgeon B."/>
            <person name="Goodwin S."/>
            <person name="Spatafora J."/>
            <person name="Crous P."/>
            <person name="Grigoriev I."/>
        </authorList>
    </citation>
    <scope>NUCLEOTIDE SEQUENCE</scope>
    <source>
        <strain evidence="1">SCOH1-5</strain>
    </source>
</reference>
<dbReference type="OrthoDB" id="416217at2759"/>
<protein>
    <submittedName>
        <fullName evidence="1">Uncharacterized protein</fullName>
    </submittedName>
</protein>
<keyword evidence="2" id="KW-1185">Reference proteome</keyword>
<sequence>MTVGTTWEPRSLWLYLRGRDISRDAPRLHISMHAVLDNFVLIDDRYRYETGQAKLSTTEAYHGYHAVELFSDALTKENYIEEENDALWATPAGQVRYHPVALKQLQHTNPGRFAVPAQNT</sequence>
<evidence type="ECO:0000313" key="1">
    <source>
        <dbReference type="EMBL" id="KAF2212699.1"/>
    </source>
</evidence>
<name>A0A6A6FGW0_9PEZI</name>
<dbReference type="AlphaFoldDB" id="A0A6A6FGW0"/>
<dbReference type="EMBL" id="ML992672">
    <property type="protein sequence ID" value="KAF2212699.1"/>
    <property type="molecule type" value="Genomic_DNA"/>
</dbReference>
<accession>A0A6A6FGW0</accession>